<accession>A0AAD2CY26</accession>
<keyword evidence="3" id="KW-0539">Nucleus</keyword>
<dbReference type="PANTHER" id="PTHR10015:SF206">
    <property type="entry name" value="HSF-TYPE DNA-BINDING DOMAIN-CONTAINING PROTEIN"/>
    <property type="match status" value="1"/>
</dbReference>
<dbReference type="InterPro" id="IPR036390">
    <property type="entry name" value="WH_DNA-bd_sf"/>
</dbReference>
<evidence type="ECO:0000259" key="5">
    <source>
        <dbReference type="SMART" id="SM00415"/>
    </source>
</evidence>
<dbReference type="FunFam" id="1.10.10.10:FF:000479">
    <property type="entry name" value="Predicted protein"/>
    <property type="match status" value="1"/>
</dbReference>
<dbReference type="Proteomes" id="UP001295423">
    <property type="component" value="Unassembled WGS sequence"/>
</dbReference>
<dbReference type="SUPFAM" id="SSF46785">
    <property type="entry name" value="Winged helix' DNA-binding domain"/>
    <property type="match status" value="1"/>
</dbReference>
<reference evidence="6" key="1">
    <citation type="submission" date="2023-08" db="EMBL/GenBank/DDBJ databases">
        <authorList>
            <person name="Audoor S."/>
            <person name="Bilcke G."/>
        </authorList>
    </citation>
    <scope>NUCLEOTIDE SEQUENCE</scope>
</reference>
<proteinExistence type="inferred from homology"/>
<evidence type="ECO:0000256" key="4">
    <source>
        <dbReference type="RuleBase" id="RU004020"/>
    </source>
</evidence>
<dbReference type="PANTHER" id="PTHR10015">
    <property type="entry name" value="HEAT SHOCK TRANSCRIPTION FACTOR"/>
    <property type="match status" value="1"/>
</dbReference>
<organism evidence="6 7">
    <name type="scientific">Cylindrotheca closterium</name>
    <dbReference type="NCBI Taxonomy" id="2856"/>
    <lineage>
        <taxon>Eukaryota</taxon>
        <taxon>Sar</taxon>
        <taxon>Stramenopiles</taxon>
        <taxon>Ochrophyta</taxon>
        <taxon>Bacillariophyta</taxon>
        <taxon>Bacillariophyceae</taxon>
        <taxon>Bacillariophycidae</taxon>
        <taxon>Bacillariales</taxon>
        <taxon>Bacillariaceae</taxon>
        <taxon>Cylindrotheca</taxon>
    </lineage>
</organism>
<dbReference type="GO" id="GO:0003700">
    <property type="term" value="F:DNA-binding transcription factor activity"/>
    <property type="evidence" value="ECO:0007669"/>
    <property type="project" value="InterPro"/>
</dbReference>
<comment type="caution">
    <text evidence="6">The sequence shown here is derived from an EMBL/GenBank/DDBJ whole genome shotgun (WGS) entry which is preliminary data.</text>
</comment>
<evidence type="ECO:0000256" key="3">
    <source>
        <dbReference type="ARBA" id="ARBA00023242"/>
    </source>
</evidence>
<keyword evidence="2" id="KW-0238">DNA-binding</keyword>
<evidence type="ECO:0000313" key="7">
    <source>
        <dbReference type="Proteomes" id="UP001295423"/>
    </source>
</evidence>
<dbReference type="InterPro" id="IPR000232">
    <property type="entry name" value="HSF_DNA-bd"/>
</dbReference>
<evidence type="ECO:0000256" key="2">
    <source>
        <dbReference type="ARBA" id="ARBA00023125"/>
    </source>
</evidence>
<feature type="domain" description="HSF-type DNA-binding" evidence="5">
    <location>
        <begin position="17"/>
        <end position="116"/>
    </location>
</feature>
<dbReference type="GO" id="GO:0043565">
    <property type="term" value="F:sequence-specific DNA binding"/>
    <property type="evidence" value="ECO:0007669"/>
    <property type="project" value="InterPro"/>
</dbReference>
<dbReference type="Pfam" id="PF00447">
    <property type="entry name" value="HSF_DNA-bind"/>
    <property type="match status" value="1"/>
</dbReference>
<sequence length="170" mass="19634">MWTTSASSSNEAQSDRPTVQFPWRLHELLTEAETNGNDAIISWIPGTNNAFKVKNKEKFTNEILPEYFNATKYKSFQRNLNLWGFESITEGPNKGGCQHPIFIRGDRAKCHYMTRRRVISNANESLHRAVQAQELMRRWGMFDFYFRNGPQDRINAEDGRVSNANANDEA</sequence>
<name>A0AAD2CY26_9STRA</name>
<gene>
    <name evidence="6" type="ORF">CYCCA115_LOCUS7427</name>
</gene>
<dbReference type="EMBL" id="CAKOGP040001001">
    <property type="protein sequence ID" value="CAJ1941249.1"/>
    <property type="molecule type" value="Genomic_DNA"/>
</dbReference>
<dbReference type="InterPro" id="IPR036388">
    <property type="entry name" value="WH-like_DNA-bd_sf"/>
</dbReference>
<protein>
    <recommendedName>
        <fullName evidence="5">HSF-type DNA-binding domain-containing protein</fullName>
    </recommendedName>
</protein>
<dbReference type="Gene3D" id="1.10.10.10">
    <property type="entry name" value="Winged helix-like DNA-binding domain superfamily/Winged helix DNA-binding domain"/>
    <property type="match status" value="1"/>
</dbReference>
<keyword evidence="7" id="KW-1185">Reference proteome</keyword>
<dbReference type="AlphaFoldDB" id="A0AAD2CY26"/>
<dbReference type="GO" id="GO:0005634">
    <property type="term" value="C:nucleus"/>
    <property type="evidence" value="ECO:0007669"/>
    <property type="project" value="UniProtKB-SubCell"/>
</dbReference>
<evidence type="ECO:0000256" key="1">
    <source>
        <dbReference type="ARBA" id="ARBA00004123"/>
    </source>
</evidence>
<dbReference type="SMART" id="SM00415">
    <property type="entry name" value="HSF"/>
    <property type="match status" value="1"/>
</dbReference>
<comment type="similarity">
    <text evidence="4">Belongs to the HSF family.</text>
</comment>
<evidence type="ECO:0000313" key="6">
    <source>
        <dbReference type="EMBL" id="CAJ1941249.1"/>
    </source>
</evidence>
<comment type="subcellular location">
    <subcellularLocation>
        <location evidence="1">Nucleus</location>
    </subcellularLocation>
</comment>